<dbReference type="EMBL" id="CP034170">
    <property type="protein sequence ID" value="AZI59011.1"/>
    <property type="molecule type" value="Genomic_DNA"/>
</dbReference>
<reference evidence="3 4" key="2">
    <citation type="submission" date="2018-12" db="EMBL/GenBank/DDBJ databases">
        <title>Nakamurella antarcticus sp. nov., isolated from Antarctica South Shetland Islands soil.</title>
        <authorList>
            <person name="Peng F."/>
        </authorList>
    </citation>
    <scope>NUCLEOTIDE SEQUENCE [LARGE SCALE GENOMIC DNA]</scope>
    <source>
        <strain evidence="3 4">S14-144</strain>
    </source>
</reference>
<evidence type="ECO:0000256" key="1">
    <source>
        <dbReference type="SAM" id="MobiDB-lite"/>
    </source>
</evidence>
<reference evidence="3 4" key="1">
    <citation type="submission" date="2018-11" db="EMBL/GenBank/DDBJ databases">
        <authorList>
            <person name="Da X."/>
        </authorList>
    </citation>
    <scope>NUCLEOTIDE SEQUENCE [LARGE SCALE GENOMIC DNA]</scope>
    <source>
        <strain evidence="3 4">S14-144</strain>
    </source>
</reference>
<gene>
    <name evidence="3" type="ORF">EH165_13500</name>
</gene>
<feature type="transmembrane region" description="Helical" evidence="2">
    <location>
        <begin position="12"/>
        <end position="34"/>
    </location>
</feature>
<keyword evidence="4" id="KW-1185">Reference proteome</keyword>
<keyword evidence="2" id="KW-0812">Transmembrane</keyword>
<feature type="region of interest" description="Disordered" evidence="1">
    <location>
        <begin position="54"/>
        <end position="81"/>
    </location>
</feature>
<sequence length="279" mass="28470">MNATNVLSARNFLIRGLLAGFIAGILSFGVAYLVGEPSVDAAIAIEEAGSTTDAAPAPAAQHADSDHHDGSEAAAGHSHGEEAVVSRATQSTWGLLTATVLFGTALGGIVALAAAFAAGRVGRLLPRASTLVVGAVGFVAVYLVPYLKYPPNPPAVGNPDTIGPRTSQYFIMLAVSIVAAVVAMAIVRKIAAHLGGFNAALIGIAGFAAVTLVTAKLLPVIDEVPASFPGDLLWSFRLGSITVQATLWLSLTVILAVLVHSMTQPRDVALPPSRPVASL</sequence>
<feature type="transmembrane region" description="Helical" evidence="2">
    <location>
        <begin position="199"/>
        <end position="221"/>
    </location>
</feature>
<feature type="transmembrane region" description="Helical" evidence="2">
    <location>
        <begin position="128"/>
        <end position="147"/>
    </location>
</feature>
<dbReference type="RefSeq" id="WP_124799915.1">
    <property type="nucleotide sequence ID" value="NZ_CP034170.1"/>
</dbReference>
<evidence type="ECO:0000256" key="2">
    <source>
        <dbReference type="SAM" id="Phobius"/>
    </source>
</evidence>
<accession>A0A3G8ZZN7</accession>
<feature type="transmembrane region" description="Helical" evidence="2">
    <location>
        <begin position="241"/>
        <end position="259"/>
    </location>
</feature>
<protein>
    <recommendedName>
        <fullName evidence="5">Cobalt transporter subunit (CbtA)</fullName>
    </recommendedName>
</protein>
<dbReference type="Proteomes" id="UP000268084">
    <property type="component" value="Chromosome"/>
</dbReference>
<evidence type="ECO:0008006" key="5">
    <source>
        <dbReference type="Google" id="ProtNLM"/>
    </source>
</evidence>
<keyword evidence="2" id="KW-1133">Transmembrane helix</keyword>
<name>A0A3G8ZZN7_9ACTN</name>
<keyword evidence="2" id="KW-0472">Membrane</keyword>
<organism evidence="3 4">
    <name type="scientific">Nakamurella antarctica</name>
    <dbReference type="NCBI Taxonomy" id="1902245"/>
    <lineage>
        <taxon>Bacteria</taxon>
        <taxon>Bacillati</taxon>
        <taxon>Actinomycetota</taxon>
        <taxon>Actinomycetes</taxon>
        <taxon>Nakamurellales</taxon>
        <taxon>Nakamurellaceae</taxon>
        <taxon>Nakamurella</taxon>
    </lineage>
</organism>
<dbReference type="AlphaFoldDB" id="A0A3G8ZZN7"/>
<dbReference type="Pfam" id="PF09490">
    <property type="entry name" value="CbtA"/>
    <property type="match status" value="1"/>
</dbReference>
<dbReference type="InterPro" id="IPR012666">
    <property type="entry name" value="CbtA_put"/>
</dbReference>
<feature type="transmembrane region" description="Helical" evidence="2">
    <location>
        <begin position="167"/>
        <end position="187"/>
    </location>
</feature>
<dbReference type="KEGG" id="nak:EH165_13500"/>
<proteinExistence type="predicted"/>
<evidence type="ECO:0000313" key="3">
    <source>
        <dbReference type="EMBL" id="AZI59011.1"/>
    </source>
</evidence>
<feature type="transmembrane region" description="Helical" evidence="2">
    <location>
        <begin position="93"/>
        <end position="116"/>
    </location>
</feature>
<evidence type="ECO:0000313" key="4">
    <source>
        <dbReference type="Proteomes" id="UP000268084"/>
    </source>
</evidence>
<dbReference type="OrthoDB" id="6851830at2"/>